<dbReference type="InterPro" id="IPR011055">
    <property type="entry name" value="Dup_hybrid_motif"/>
</dbReference>
<keyword evidence="1" id="KW-1133">Transmembrane helix</keyword>
<dbReference type="CDD" id="cd12797">
    <property type="entry name" value="M23_peptidase"/>
    <property type="match status" value="1"/>
</dbReference>
<dbReference type="GO" id="GO:0004222">
    <property type="term" value="F:metalloendopeptidase activity"/>
    <property type="evidence" value="ECO:0007669"/>
    <property type="project" value="TreeGrafter"/>
</dbReference>
<accession>A0A6M1SZZ9</accession>
<dbReference type="PANTHER" id="PTHR21666:SF270">
    <property type="entry name" value="MUREIN HYDROLASE ACTIVATOR ENVC"/>
    <property type="match status" value="1"/>
</dbReference>
<protein>
    <submittedName>
        <fullName evidence="3">M23 family metallopeptidase</fullName>
    </submittedName>
</protein>
<dbReference type="InterPro" id="IPR050570">
    <property type="entry name" value="Cell_wall_metabolism_enzyme"/>
</dbReference>
<dbReference type="Pfam" id="PF01551">
    <property type="entry name" value="Peptidase_M23"/>
    <property type="match status" value="1"/>
</dbReference>
<evidence type="ECO:0000313" key="3">
    <source>
        <dbReference type="EMBL" id="NGP76804.1"/>
    </source>
</evidence>
<dbReference type="InterPro" id="IPR016047">
    <property type="entry name" value="M23ase_b-sheet_dom"/>
</dbReference>
<proteinExistence type="predicted"/>
<dbReference type="PANTHER" id="PTHR21666">
    <property type="entry name" value="PEPTIDASE-RELATED"/>
    <property type="match status" value="1"/>
</dbReference>
<name>A0A6M1SZZ9_9BACT</name>
<dbReference type="EMBL" id="JAALLT010000003">
    <property type="protein sequence ID" value="NGP76804.1"/>
    <property type="molecule type" value="Genomic_DNA"/>
</dbReference>
<keyword evidence="4" id="KW-1185">Reference proteome</keyword>
<dbReference type="SUPFAM" id="SSF51261">
    <property type="entry name" value="Duplicated hybrid motif"/>
    <property type="match status" value="1"/>
</dbReference>
<dbReference type="RefSeq" id="WP_165141571.1">
    <property type="nucleotide sequence ID" value="NZ_JAALLT010000003.1"/>
</dbReference>
<organism evidence="3 4">
    <name type="scientific">Halalkalibaculum roseum</name>
    <dbReference type="NCBI Taxonomy" id="2709311"/>
    <lineage>
        <taxon>Bacteria</taxon>
        <taxon>Pseudomonadati</taxon>
        <taxon>Balneolota</taxon>
        <taxon>Balneolia</taxon>
        <taxon>Balneolales</taxon>
        <taxon>Balneolaceae</taxon>
        <taxon>Halalkalibaculum</taxon>
    </lineage>
</organism>
<evidence type="ECO:0000313" key="4">
    <source>
        <dbReference type="Proteomes" id="UP000473278"/>
    </source>
</evidence>
<reference evidence="3 4" key="1">
    <citation type="submission" date="2020-02" db="EMBL/GenBank/DDBJ databases">
        <title>Balneolaceae bacterium YR4-1, complete genome.</title>
        <authorList>
            <person name="Li Y."/>
            <person name="Wu S."/>
        </authorList>
    </citation>
    <scope>NUCLEOTIDE SEQUENCE [LARGE SCALE GENOMIC DNA]</scope>
    <source>
        <strain evidence="3 4">YR4-1</strain>
    </source>
</reference>
<sequence>MLDFLKQIFNSKESDLTFVLFDDDEGPASSNTYKFKPKKLWQLYFTSLFLMVVIALLLFMFTPLGNLIYNQEDQELRESVIEISQKVEALRDSLHARDMQLAEIQEIMAAGKDTTFRVGMQLQKSNSTVAEQSNSEQNVASGVNAYEMISKNEIIFSSLFKRAPDFPAFYPVNGTLTRGYNPGNGHYGIDIATKNNIPFKALADGAVINQDWTANYGYVIQVQHNDGIISIYKHASSVSKNIGDVILKGEILGTVGDVGILSSGPHLHLEIWKNGVPQNPNSYLIKS</sequence>
<feature type="transmembrane region" description="Helical" evidence="1">
    <location>
        <begin position="43"/>
        <end position="69"/>
    </location>
</feature>
<evidence type="ECO:0000259" key="2">
    <source>
        <dbReference type="Pfam" id="PF01551"/>
    </source>
</evidence>
<gene>
    <name evidence="3" type="ORF">G3570_09185</name>
</gene>
<keyword evidence="1" id="KW-0472">Membrane</keyword>
<dbReference type="AlphaFoldDB" id="A0A6M1SZZ9"/>
<keyword evidence="1" id="KW-0812">Transmembrane</keyword>
<dbReference type="Gene3D" id="2.70.70.10">
    <property type="entry name" value="Glucose Permease (Domain IIA)"/>
    <property type="match status" value="1"/>
</dbReference>
<feature type="domain" description="M23ase beta-sheet core" evidence="2">
    <location>
        <begin position="185"/>
        <end position="280"/>
    </location>
</feature>
<evidence type="ECO:0000256" key="1">
    <source>
        <dbReference type="SAM" id="Phobius"/>
    </source>
</evidence>
<dbReference type="Proteomes" id="UP000473278">
    <property type="component" value="Unassembled WGS sequence"/>
</dbReference>
<comment type="caution">
    <text evidence="3">The sequence shown here is derived from an EMBL/GenBank/DDBJ whole genome shotgun (WGS) entry which is preliminary data.</text>
</comment>